<feature type="transmembrane region" description="Helical" evidence="1">
    <location>
        <begin position="151"/>
        <end position="172"/>
    </location>
</feature>
<dbReference type="SUPFAM" id="SSF48317">
    <property type="entry name" value="Acid phosphatase/Vanadium-dependent haloperoxidase"/>
    <property type="match status" value="1"/>
</dbReference>
<organism evidence="3">
    <name type="scientific">Thermocrispum agreste</name>
    <dbReference type="NCBI Taxonomy" id="37925"/>
    <lineage>
        <taxon>Bacteria</taxon>
        <taxon>Bacillati</taxon>
        <taxon>Actinomycetota</taxon>
        <taxon>Actinomycetes</taxon>
        <taxon>Pseudonocardiales</taxon>
        <taxon>Pseudonocardiaceae</taxon>
        <taxon>Thermocrispum</taxon>
    </lineage>
</organism>
<comment type="caution">
    <text evidence="3">The sequence shown here is derived from an EMBL/GenBank/DDBJ whole genome shotgun (WGS) entry which is preliminary data.</text>
</comment>
<feature type="transmembrane region" description="Helical" evidence="1">
    <location>
        <begin position="128"/>
        <end position="144"/>
    </location>
</feature>
<feature type="transmembrane region" description="Helical" evidence="1">
    <location>
        <begin position="231"/>
        <end position="252"/>
    </location>
</feature>
<keyword evidence="1" id="KW-0472">Membrane</keyword>
<protein>
    <submittedName>
        <fullName evidence="3">Prepilin peptidase</fullName>
    </submittedName>
</protein>
<accession>A0A2W4JCZ1</accession>
<feature type="transmembrane region" description="Helical" evidence="1">
    <location>
        <begin position="207"/>
        <end position="225"/>
    </location>
</feature>
<evidence type="ECO:0000256" key="1">
    <source>
        <dbReference type="SAM" id="Phobius"/>
    </source>
</evidence>
<dbReference type="Pfam" id="PF01569">
    <property type="entry name" value="PAP2"/>
    <property type="match status" value="1"/>
</dbReference>
<name>A0A2W4JCZ1_9PSEU</name>
<dbReference type="CDD" id="cd01610">
    <property type="entry name" value="PAP2_like"/>
    <property type="match status" value="1"/>
</dbReference>
<reference evidence="3" key="1">
    <citation type="submission" date="2018-05" db="EMBL/GenBank/DDBJ databases">
        <authorList>
            <person name="Lanie J.A."/>
            <person name="Ng W.-L."/>
            <person name="Kazmierczak K.M."/>
            <person name="Andrzejewski T.M."/>
            <person name="Davidsen T.M."/>
            <person name="Wayne K.J."/>
            <person name="Tettelin H."/>
            <person name="Glass J.I."/>
            <person name="Rusch D."/>
            <person name="Podicherti R."/>
            <person name="Tsui H.-C.T."/>
            <person name="Winkler M.E."/>
        </authorList>
    </citation>
    <scope>NUCLEOTIDE SEQUENCE</scope>
    <source>
        <strain evidence="3">ZC4RG45</strain>
    </source>
</reference>
<gene>
    <name evidence="3" type="ORF">DIU77_11600</name>
</gene>
<proteinExistence type="predicted"/>
<dbReference type="AlphaFoldDB" id="A0A2W4JCZ1"/>
<sequence length="263" mass="27018">MPFVLFLLGFLVLYLLAVCTPIGQRIENAVLSSENGSKPAWIHEFSGAYSATGPTLPPLGELALPTAAVGLLVLVLLTLVRRCWWQGAAAVCVAGAAIGAAEVLGQVLPRPDLVNAPVYFVEPSFPSGHAAVASALVVAALFAVPERLRPWLLVVGAAWLAMVAGAVQATLHHRPSDVVGSTLLVCIAYRLALWLRPTVAPTFAARPATVAAASACAVVGAVIGGSRSDSLGQSAVFAAVAVGCAALAWLAVKDQVVTRAQSD</sequence>
<feature type="transmembrane region" description="Helical" evidence="1">
    <location>
        <begin position="178"/>
        <end position="195"/>
    </location>
</feature>
<feature type="transmembrane region" description="Helical" evidence="1">
    <location>
        <begin position="62"/>
        <end position="80"/>
    </location>
</feature>
<evidence type="ECO:0000313" key="3">
    <source>
        <dbReference type="EMBL" id="PZM95938.1"/>
    </source>
</evidence>
<dbReference type="InterPro" id="IPR036938">
    <property type="entry name" value="PAP2/HPO_sf"/>
</dbReference>
<keyword evidence="1" id="KW-0812">Transmembrane</keyword>
<evidence type="ECO:0000259" key="2">
    <source>
        <dbReference type="Pfam" id="PF01569"/>
    </source>
</evidence>
<dbReference type="Gene3D" id="1.20.144.10">
    <property type="entry name" value="Phosphatidic acid phosphatase type 2/haloperoxidase"/>
    <property type="match status" value="1"/>
</dbReference>
<keyword evidence="1" id="KW-1133">Transmembrane helix</keyword>
<dbReference type="EMBL" id="QGUI01000431">
    <property type="protein sequence ID" value="PZM95938.1"/>
    <property type="molecule type" value="Genomic_DNA"/>
</dbReference>
<dbReference type="InterPro" id="IPR000326">
    <property type="entry name" value="PAP2/HPO"/>
</dbReference>
<feature type="transmembrane region" description="Helical" evidence="1">
    <location>
        <begin position="87"/>
        <end position="108"/>
    </location>
</feature>
<feature type="domain" description="Phosphatidic acid phosphatase type 2/haloperoxidase" evidence="2">
    <location>
        <begin position="109"/>
        <end position="194"/>
    </location>
</feature>
<dbReference type="STRING" id="1111738.GCA_000427905_00028"/>